<evidence type="ECO:0000256" key="8">
    <source>
        <dbReference type="ARBA" id="ARBA00022777"/>
    </source>
</evidence>
<comment type="function">
    <text evidence="1">The phosphoenolpyruvate-dependent sugar phosphotransferase system (sugar PTS), a major carbohydrate active transport system, catalyzes the phosphorylation of incoming sugar substrates concomitantly with their translocation across the cell membrane. The enzyme II CmtAB PTS system is involved in D-mannitol transport.</text>
</comment>
<comment type="caution">
    <text evidence="13">The sequence shown here is derived from an EMBL/GenBank/DDBJ whole genome shotgun (WGS) entry which is preliminary data.</text>
</comment>
<keyword evidence="3" id="KW-0813">Transport</keyword>
<evidence type="ECO:0000313" key="14">
    <source>
        <dbReference type="Proteomes" id="UP000298246"/>
    </source>
</evidence>
<dbReference type="Proteomes" id="UP000298246">
    <property type="component" value="Unassembled WGS sequence"/>
</dbReference>
<evidence type="ECO:0000313" key="13">
    <source>
        <dbReference type="EMBL" id="TFE90172.1"/>
    </source>
</evidence>
<protein>
    <recommendedName>
        <fullName evidence="2">Mannitol-specific phosphotransferase enzyme IIA component</fullName>
    </recommendedName>
    <alternativeName>
        <fullName evidence="10">EIIA</fullName>
    </alternativeName>
    <alternativeName>
        <fullName evidence="11">EIII</fullName>
    </alternativeName>
    <alternativeName>
        <fullName evidence="9">PTS system mannitol-specific EIIA component</fullName>
    </alternativeName>
</protein>
<evidence type="ECO:0000256" key="3">
    <source>
        <dbReference type="ARBA" id="ARBA00022448"/>
    </source>
</evidence>
<dbReference type="GO" id="GO:0090563">
    <property type="term" value="F:protein-phosphocysteine-sugar phosphotransferase activity"/>
    <property type="evidence" value="ECO:0007669"/>
    <property type="project" value="TreeGrafter"/>
</dbReference>
<accession>A0A4Y8Q754</accession>
<evidence type="ECO:0000259" key="12">
    <source>
        <dbReference type="PROSITE" id="PS51094"/>
    </source>
</evidence>
<dbReference type="PANTHER" id="PTHR30181">
    <property type="entry name" value="MANNITOL PERMEASE IIC COMPONENT"/>
    <property type="match status" value="1"/>
</dbReference>
<keyword evidence="5" id="KW-0762">Sugar transport</keyword>
<dbReference type="GO" id="GO:0005886">
    <property type="term" value="C:plasma membrane"/>
    <property type="evidence" value="ECO:0007669"/>
    <property type="project" value="TreeGrafter"/>
</dbReference>
<evidence type="ECO:0000256" key="5">
    <source>
        <dbReference type="ARBA" id="ARBA00022597"/>
    </source>
</evidence>
<dbReference type="PANTHER" id="PTHR30181:SF2">
    <property type="entry name" value="PTS SYSTEM MANNITOL-SPECIFIC EIICBA COMPONENT"/>
    <property type="match status" value="1"/>
</dbReference>
<dbReference type="CDD" id="cd00211">
    <property type="entry name" value="PTS_IIA_fru"/>
    <property type="match status" value="1"/>
</dbReference>
<evidence type="ECO:0000256" key="1">
    <source>
        <dbReference type="ARBA" id="ARBA00002434"/>
    </source>
</evidence>
<keyword evidence="8" id="KW-0418">Kinase</keyword>
<dbReference type="Gene3D" id="3.40.930.10">
    <property type="entry name" value="Mannitol-specific EII, Chain A"/>
    <property type="match status" value="1"/>
</dbReference>
<dbReference type="GO" id="GO:0016301">
    <property type="term" value="F:kinase activity"/>
    <property type="evidence" value="ECO:0007669"/>
    <property type="project" value="UniProtKB-KW"/>
</dbReference>
<feature type="domain" description="PTS EIIA type-2" evidence="12">
    <location>
        <begin position="2"/>
        <end position="142"/>
    </location>
</feature>
<dbReference type="OrthoDB" id="1640042at2"/>
<evidence type="ECO:0000256" key="4">
    <source>
        <dbReference type="ARBA" id="ARBA00022553"/>
    </source>
</evidence>
<dbReference type="GO" id="GO:0009401">
    <property type="term" value="P:phosphoenolpyruvate-dependent sugar phosphotransferase system"/>
    <property type="evidence" value="ECO:0007669"/>
    <property type="project" value="UniProtKB-KW"/>
</dbReference>
<dbReference type="InterPro" id="IPR002178">
    <property type="entry name" value="PTS_EIIA_type-2_dom"/>
</dbReference>
<dbReference type="InterPro" id="IPR050893">
    <property type="entry name" value="Sugar_PTS"/>
</dbReference>
<dbReference type="SUPFAM" id="SSF55804">
    <property type="entry name" value="Phoshotransferase/anion transport protein"/>
    <property type="match status" value="1"/>
</dbReference>
<proteinExistence type="predicted"/>
<dbReference type="AlphaFoldDB" id="A0A4Y8Q754"/>
<evidence type="ECO:0000256" key="7">
    <source>
        <dbReference type="ARBA" id="ARBA00022683"/>
    </source>
</evidence>
<evidence type="ECO:0000256" key="6">
    <source>
        <dbReference type="ARBA" id="ARBA00022679"/>
    </source>
</evidence>
<evidence type="ECO:0000256" key="9">
    <source>
        <dbReference type="ARBA" id="ARBA00029908"/>
    </source>
</evidence>
<dbReference type="PROSITE" id="PS00372">
    <property type="entry name" value="PTS_EIIA_TYPE_2_HIS"/>
    <property type="match status" value="1"/>
</dbReference>
<evidence type="ECO:0000256" key="2">
    <source>
        <dbReference type="ARBA" id="ARBA00014783"/>
    </source>
</evidence>
<dbReference type="RefSeq" id="WP_134750665.1">
    <property type="nucleotide sequence ID" value="NZ_MYFO02000001.1"/>
</dbReference>
<reference evidence="13 14" key="1">
    <citation type="submission" date="2017-03" db="EMBL/GenBank/DDBJ databases">
        <title>Isolation of Levoglucosan Utilizing Bacteria.</title>
        <authorList>
            <person name="Arya A.S."/>
        </authorList>
    </citation>
    <scope>NUCLEOTIDE SEQUENCE [LARGE SCALE GENOMIC DNA]</scope>
    <source>
        <strain evidence="13 14">MEC069</strain>
    </source>
</reference>
<keyword evidence="7" id="KW-0598">Phosphotransferase system</keyword>
<name>A0A4Y8Q754_9BACL</name>
<dbReference type="Pfam" id="PF00359">
    <property type="entry name" value="PTS_EIIA_2"/>
    <property type="match status" value="1"/>
</dbReference>
<dbReference type="EMBL" id="MYFO01000005">
    <property type="protein sequence ID" value="TFE90172.1"/>
    <property type="molecule type" value="Genomic_DNA"/>
</dbReference>
<keyword evidence="14" id="KW-1185">Reference proteome</keyword>
<keyword evidence="4" id="KW-0597">Phosphoprotein</keyword>
<dbReference type="PROSITE" id="PS51094">
    <property type="entry name" value="PTS_EIIA_TYPE_2"/>
    <property type="match status" value="1"/>
</dbReference>
<evidence type="ECO:0000256" key="11">
    <source>
        <dbReference type="ARBA" id="ARBA00030962"/>
    </source>
</evidence>
<keyword evidence="6" id="KW-0808">Transferase</keyword>
<gene>
    <name evidence="13" type="ORF">B5M42_05755</name>
</gene>
<sequence>MGVLTLETIRVQADVATKEEAIRLAGQLLVDAGHVTAAYIDKMLEREALVSTYMGGGLAIPHGTKEAKALIASTGISIVQIPAGVDYEDGEKAYLVVGIAAAGDEHMEILTQIALICAEDDQLDVLLKTDNAEAMLRIFEGGSL</sequence>
<evidence type="ECO:0000256" key="10">
    <source>
        <dbReference type="ARBA" id="ARBA00030956"/>
    </source>
</evidence>
<dbReference type="InterPro" id="IPR016152">
    <property type="entry name" value="PTrfase/Anion_transptr"/>
</dbReference>
<organism evidence="13 14">
    <name type="scientific">Paenibacillus athensensis</name>
    <dbReference type="NCBI Taxonomy" id="1967502"/>
    <lineage>
        <taxon>Bacteria</taxon>
        <taxon>Bacillati</taxon>
        <taxon>Bacillota</taxon>
        <taxon>Bacilli</taxon>
        <taxon>Bacillales</taxon>
        <taxon>Paenibacillaceae</taxon>
        <taxon>Paenibacillus</taxon>
    </lineage>
</organism>